<evidence type="ECO:0000256" key="1">
    <source>
        <dbReference type="ARBA" id="ARBA00006607"/>
    </source>
</evidence>
<dbReference type="OMA" id="NEMTGRY"/>
<dbReference type="Proteomes" id="UP000594261">
    <property type="component" value="Chromosome 6"/>
</dbReference>
<sequence length="219" mass="24042">MEGPIWQFSKLLWFKLDIRTSEIDKDYMSPHFTTNHDKSIVEFDNAKVLVTDQKISTVKEIVPLLEKTTQLSVPMLIIAEDMSRQVLETLAVNKMQSLLNVAVVKCPGFLEGKKALLQDIALMTGSPCTAKSIASNAGVDGEIVVEKTRTCNWQTGYNEMTGRYEDLLSAGVADPCQVSRCALQNAVSIAGVVLITQAVLVEKIKKPKPAMPHVPGKTP</sequence>
<evidence type="ECO:0000313" key="4">
    <source>
        <dbReference type="Proteomes" id="UP000594261"/>
    </source>
</evidence>
<name>A0A7N2M150_QUELO</name>
<dbReference type="Pfam" id="PF00118">
    <property type="entry name" value="Cpn60_TCP1"/>
    <property type="match status" value="1"/>
</dbReference>
<dbReference type="InterPro" id="IPR001844">
    <property type="entry name" value="Cpn60/GroEL"/>
</dbReference>
<dbReference type="AlphaFoldDB" id="A0A7N2M150"/>
<dbReference type="PANTHER" id="PTHR45633">
    <property type="entry name" value="60 KDA HEAT SHOCK PROTEIN, MITOCHONDRIAL"/>
    <property type="match status" value="1"/>
</dbReference>
<keyword evidence="2" id="KW-0143">Chaperone</keyword>
<dbReference type="InterPro" id="IPR002423">
    <property type="entry name" value="Cpn60/GroEL/TCP-1"/>
</dbReference>
<dbReference type="Gene3D" id="1.10.560.10">
    <property type="entry name" value="GroEL-like equatorial domain"/>
    <property type="match status" value="1"/>
</dbReference>
<keyword evidence="4" id="KW-1185">Reference proteome</keyword>
<reference evidence="3" key="2">
    <citation type="submission" date="2021-01" db="UniProtKB">
        <authorList>
            <consortium name="EnsemblPlants"/>
        </authorList>
    </citation>
    <scope>IDENTIFICATION</scope>
</reference>
<accession>A0A7N2M150</accession>
<organism evidence="3 4">
    <name type="scientific">Quercus lobata</name>
    <name type="common">Valley oak</name>
    <dbReference type="NCBI Taxonomy" id="97700"/>
    <lineage>
        <taxon>Eukaryota</taxon>
        <taxon>Viridiplantae</taxon>
        <taxon>Streptophyta</taxon>
        <taxon>Embryophyta</taxon>
        <taxon>Tracheophyta</taxon>
        <taxon>Spermatophyta</taxon>
        <taxon>Magnoliopsida</taxon>
        <taxon>eudicotyledons</taxon>
        <taxon>Gunneridae</taxon>
        <taxon>Pentapetalae</taxon>
        <taxon>rosids</taxon>
        <taxon>fabids</taxon>
        <taxon>Fagales</taxon>
        <taxon>Fagaceae</taxon>
        <taxon>Quercus</taxon>
    </lineage>
</organism>
<dbReference type="GO" id="GO:0005524">
    <property type="term" value="F:ATP binding"/>
    <property type="evidence" value="ECO:0007669"/>
    <property type="project" value="InterPro"/>
</dbReference>
<protein>
    <submittedName>
        <fullName evidence="3">Uncharacterized protein</fullName>
    </submittedName>
</protein>
<dbReference type="EMBL" id="LRBV02000006">
    <property type="status" value="NOT_ANNOTATED_CDS"/>
    <property type="molecule type" value="Genomic_DNA"/>
</dbReference>
<dbReference type="Gramene" id="QL06p040140:mrna">
    <property type="protein sequence ID" value="QL06p040140:mrna"/>
    <property type="gene ID" value="QL06p040140"/>
</dbReference>
<dbReference type="EnsemblPlants" id="QL06p040140:mrna">
    <property type="protein sequence ID" value="QL06p040140:mrna"/>
    <property type="gene ID" value="QL06p040140"/>
</dbReference>
<reference evidence="3 4" key="1">
    <citation type="journal article" date="2016" name="G3 (Bethesda)">
        <title>First Draft Assembly and Annotation of the Genome of a California Endemic Oak Quercus lobata Nee (Fagaceae).</title>
        <authorList>
            <person name="Sork V.L."/>
            <person name="Fitz-Gibbon S.T."/>
            <person name="Puiu D."/>
            <person name="Crepeau M."/>
            <person name="Gugger P.F."/>
            <person name="Sherman R."/>
            <person name="Stevens K."/>
            <person name="Langley C.H."/>
            <person name="Pellegrini M."/>
            <person name="Salzberg S.L."/>
        </authorList>
    </citation>
    <scope>NUCLEOTIDE SEQUENCE [LARGE SCALE GENOMIC DNA]</scope>
    <source>
        <strain evidence="3 4">cv. SW786</strain>
    </source>
</reference>
<evidence type="ECO:0000313" key="3">
    <source>
        <dbReference type="EnsemblPlants" id="QL06p040140:mrna"/>
    </source>
</evidence>
<dbReference type="FunFam" id="3.50.7.10:FF:000001">
    <property type="entry name" value="60 kDa chaperonin"/>
    <property type="match status" value="1"/>
</dbReference>
<dbReference type="SUPFAM" id="SSF48592">
    <property type="entry name" value="GroEL equatorial domain-like"/>
    <property type="match status" value="1"/>
</dbReference>
<dbReference type="SUPFAM" id="SSF52029">
    <property type="entry name" value="GroEL apical domain-like"/>
    <property type="match status" value="1"/>
</dbReference>
<comment type="similarity">
    <text evidence="1">Belongs to the chaperonin (HSP60) family.</text>
</comment>
<dbReference type="InParanoid" id="A0A7N2M150"/>
<evidence type="ECO:0000256" key="2">
    <source>
        <dbReference type="ARBA" id="ARBA00023186"/>
    </source>
</evidence>
<proteinExistence type="inferred from homology"/>
<dbReference type="GO" id="GO:0140662">
    <property type="term" value="F:ATP-dependent protein folding chaperone"/>
    <property type="evidence" value="ECO:0007669"/>
    <property type="project" value="InterPro"/>
</dbReference>
<dbReference type="Gene3D" id="3.50.7.10">
    <property type="entry name" value="GroEL"/>
    <property type="match status" value="1"/>
</dbReference>
<dbReference type="InterPro" id="IPR027413">
    <property type="entry name" value="GROEL-like_equatorial_sf"/>
</dbReference>
<dbReference type="InterPro" id="IPR027409">
    <property type="entry name" value="GroEL-like_apical_dom_sf"/>
</dbReference>
<dbReference type="GO" id="GO:0042026">
    <property type="term" value="P:protein refolding"/>
    <property type="evidence" value="ECO:0007669"/>
    <property type="project" value="InterPro"/>
</dbReference>